<name>A0A381QB09_9ZZZZ</name>
<dbReference type="InterPro" id="IPR025263">
    <property type="entry name" value="YhdP_central"/>
</dbReference>
<protein>
    <recommendedName>
        <fullName evidence="1">YhdP central domain-containing protein</fullName>
    </recommendedName>
</protein>
<dbReference type="EMBL" id="UINC01001281">
    <property type="protein sequence ID" value="SUZ76511.1"/>
    <property type="molecule type" value="Genomic_DNA"/>
</dbReference>
<evidence type="ECO:0000313" key="2">
    <source>
        <dbReference type="EMBL" id="SUZ76511.1"/>
    </source>
</evidence>
<proteinExistence type="predicted"/>
<dbReference type="AlphaFoldDB" id="A0A381QB09"/>
<organism evidence="2">
    <name type="scientific">marine metagenome</name>
    <dbReference type="NCBI Taxonomy" id="408172"/>
    <lineage>
        <taxon>unclassified sequences</taxon>
        <taxon>metagenomes</taxon>
        <taxon>ecological metagenomes</taxon>
    </lineage>
</organism>
<dbReference type="PANTHER" id="PTHR38690">
    <property type="entry name" value="PROTEASE-RELATED"/>
    <property type="match status" value="1"/>
</dbReference>
<sequence length="556" mass="63060">MKRFLKYLLILFFIPFLSFTFVSLLFSSEKSITWLFESVSEELGYQSNILVSDLDWSLTKSRIVLGELSIQDEERGNSIYTDSAVLSINLLNIVSSIDLYPFNLIEQKNFLLVELVNATVQLKNFNLNESYSRNKFTNFILNNSQLRLDELNIKGSIKEVDIPKYFYLFSNTEEKGNPQKISIEDSLISTIKLGPLELQETRLKMKASSKNLEFVASNSEFEGIVIVKQPIKDGIEITLSSLKLSSKNFNNSNLFVYLLDNLTIPISFSVDKLFLREKDIGRLSFLVSKDEERLSFKKIVFSGFGLDLGKRLEDEPSERSLLSIFRKDDQVNTRFQGNISTKNLTDSLLGLEEEGDKGLNFLAGAGNLNLDINWEGLPSQFDVNKIQGNLSFRADDFVTKEVESDFIGSSDFLKIISLFNVSNTFGDLTNINFKEKFNKGFQADRVEGSLEFKRDQIKTSSPIVFKSGSGEFKWDGFIQKTKEGELDNLDFDIVITLPLREYLPAYALILGGPVTAATVFIAGKAFKKPLNKLSSGKWKITGTIEDPNTEFVEWFE</sequence>
<gene>
    <name evidence="2" type="ORF">METZ01_LOCUS29365</name>
</gene>
<feature type="domain" description="YhdP central" evidence="1">
    <location>
        <begin position="130"/>
        <end position="548"/>
    </location>
</feature>
<reference evidence="2" key="1">
    <citation type="submission" date="2018-05" db="EMBL/GenBank/DDBJ databases">
        <authorList>
            <person name="Lanie J.A."/>
            <person name="Ng W.-L."/>
            <person name="Kazmierczak K.M."/>
            <person name="Andrzejewski T.M."/>
            <person name="Davidsen T.M."/>
            <person name="Wayne K.J."/>
            <person name="Tettelin H."/>
            <person name="Glass J.I."/>
            <person name="Rusch D."/>
            <person name="Podicherti R."/>
            <person name="Tsui H.-C.T."/>
            <person name="Winkler M.E."/>
        </authorList>
    </citation>
    <scope>NUCLEOTIDE SEQUENCE</scope>
</reference>
<evidence type="ECO:0000259" key="1">
    <source>
        <dbReference type="Pfam" id="PF13116"/>
    </source>
</evidence>
<dbReference type="PANTHER" id="PTHR38690:SF1">
    <property type="entry name" value="PROTEASE"/>
    <property type="match status" value="1"/>
</dbReference>
<accession>A0A381QB09</accession>
<dbReference type="Pfam" id="PF13116">
    <property type="entry name" value="YhdP"/>
    <property type="match status" value="1"/>
</dbReference>
<dbReference type="InterPro" id="IPR011836">
    <property type="entry name" value="YhdP"/>
</dbReference>